<evidence type="ECO:0000313" key="2">
    <source>
        <dbReference type="Proteomes" id="UP000004621"/>
    </source>
</evidence>
<dbReference type="AlphaFoldDB" id="A0A9W5MYJ2"/>
<evidence type="ECO:0000313" key="1">
    <source>
        <dbReference type="EMBL" id="EFC51306.1"/>
    </source>
</evidence>
<dbReference type="EMBL" id="ACEO02000012">
    <property type="protein sequence ID" value="EFC51306.1"/>
    <property type="molecule type" value="Genomic_DNA"/>
</dbReference>
<dbReference type="Proteomes" id="UP000004621">
    <property type="component" value="Unassembled WGS sequence"/>
</dbReference>
<protein>
    <submittedName>
        <fullName evidence="1">Uncharacterized protein</fullName>
    </submittedName>
</protein>
<comment type="caution">
    <text evidence="1">The sequence shown here is derived from an EMBL/GenBank/DDBJ whole genome shotgun (WGS) entry which is preliminary data.</text>
</comment>
<organism evidence="1 2">
    <name type="scientific">Neisseria subflava NJ9703</name>
    <dbReference type="NCBI Taxonomy" id="546268"/>
    <lineage>
        <taxon>Bacteria</taxon>
        <taxon>Pseudomonadati</taxon>
        <taxon>Pseudomonadota</taxon>
        <taxon>Betaproteobacteria</taxon>
        <taxon>Neisseriales</taxon>
        <taxon>Neisseriaceae</taxon>
        <taxon>Neisseria</taxon>
    </lineage>
</organism>
<name>A0A9W5MYJ2_NEISU</name>
<accession>A0A9W5MYJ2</accession>
<gene>
    <name evidence="1" type="ORF">NEISUBOT_05278</name>
</gene>
<proteinExistence type="predicted"/>
<sequence length="41" mass="4932">MDFGCWKEKEFCKGLILKFPKMIRPSENPFSDDLIIQIRRT</sequence>
<reference evidence="1 2" key="1">
    <citation type="submission" date="2010-01" db="EMBL/GenBank/DDBJ databases">
        <authorList>
            <person name="Weinstock G."/>
            <person name="Sodergren E."/>
            <person name="Clifton S."/>
            <person name="Fulton L."/>
            <person name="Fulton B."/>
            <person name="Courtney L."/>
            <person name="Fronick C."/>
            <person name="Harrison M."/>
            <person name="Strong C."/>
            <person name="Farmer C."/>
            <person name="Delahaunty K."/>
            <person name="Markovic C."/>
            <person name="Hall O."/>
            <person name="Minx P."/>
            <person name="Tomlinson C."/>
            <person name="Mitreva M."/>
            <person name="Nelson J."/>
            <person name="Hou S."/>
            <person name="Wollam A."/>
            <person name="Pepin K.H."/>
            <person name="Johnson M."/>
            <person name="Bhonagiri V."/>
            <person name="Nash W.E."/>
            <person name="Warren W."/>
            <person name="Chinwalla A."/>
            <person name="Mardis E.R."/>
            <person name="Wilson R.K."/>
        </authorList>
    </citation>
    <scope>NUCLEOTIDE SEQUENCE [LARGE SCALE GENOMIC DNA]</scope>
    <source>
        <strain evidence="1 2">NJ9703</strain>
    </source>
</reference>